<reference evidence="10" key="1">
    <citation type="journal article" date="2020" name="New Phytol.">
        <title>Comparative genomics reveals dynamic genome evolution in host specialist ectomycorrhizal fungi.</title>
        <authorList>
            <person name="Lofgren L.A."/>
            <person name="Nguyen N.H."/>
            <person name="Vilgalys R."/>
            <person name="Ruytinx J."/>
            <person name="Liao H.L."/>
            <person name="Branco S."/>
            <person name="Kuo A."/>
            <person name="LaButti K."/>
            <person name="Lipzen A."/>
            <person name="Andreopoulos W."/>
            <person name="Pangilinan J."/>
            <person name="Riley R."/>
            <person name="Hundley H."/>
            <person name="Na H."/>
            <person name="Barry K."/>
            <person name="Grigoriev I.V."/>
            <person name="Stajich J.E."/>
            <person name="Kennedy P.G."/>
        </authorList>
    </citation>
    <scope>NUCLEOTIDE SEQUENCE</scope>
    <source>
        <strain evidence="10">FC423</strain>
    </source>
</reference>
<feature type="compositionally biased region" description="Low complexity" evidence="6">
    <location>
        <begin position="477"/>
        <end position="503"/>
    </location>
</feature>
<feature type="domain" description="Threonine/serine exporter-like N-terminal" evidence="8">
    <location>
        <begin position="625"/>
        <end position="864"/>
    </location>
</feature>
<dbReference type="GO" id="GO:0022857">
    <property type="term" value="F:transmembrane transporter activity"/>
    <property type="evidence" value="ECO:0007669"/>
    <property type="project" value="InterPro"/>
</dbReference>
<feature type="transmembrane region" description="Helical" evidence="7">
    <location>
        <begin position="976"/>
        <end position="998"/>
    </location>
</feature>
<dbReference type="PANTHER" id="PTHR31082">
    <property type="entry name" value="PHEROMONE-REGULATED MEMBRANE PROTEIN 10"/>
    <property type="match status" value="1"/>
</dbReference>
<feature type="transmembrane region" description="Helical" evidence="7">
    <location>
        <begin position="952"/>
        <end position="969"/>
    </location>
</feature>
<comment type="similarity">
    <text evidence="5">Belongs to the ThrE exporter (TC 2.A.79) family.</text>
</comment>
<dbReference type="OrthoDB" id="413008at2759"/>
<dbReference type="Proteomes" id="UP000823399">
    <property type="component" value="Unassembled WGS sequence"/>
</dbReference>
<feature type="transmembrane region" description="Helical" evidence="7">
    <location>
        <begin position="759"/>
        <end position="776"/>
    </location>
</feature>
<sequence length="1055" mass="114916">MSSPSPHTMPVSIMSPIPGARTPRRVQWASADHIHEPEPVDPHTLDEMAQDPNAFETLKDALERHRSSRTHSPSAHGMSPTADVHTYPPSTPSTLPASPTSSEPFLPRRTHALPGEVFIDPLESAGLPLSSRQRSGDSEIPADGRIEHLAAREAAGVVRAHTKRWDILGRRHRSKSRSRVPVVEQDSEKENRDTNDEVKEEKHHPTPEQPPKKSWWHFHTPPSVAPTPHHPPPYAQSRGPYDPESHPPADASQPKLGSGVLSALLALYSNEHDEHDPSHSEDESDLSNPDRPWLPHSSHPKSKHKQSPYKTLNQTLHSASSSTASLFSSLKPGPSSSSMAALIAGAGTLSGAAAPMQLELAPDLKMKRGYGLVRYRVEDGIEGEGAREGNAEVGERQRISTPPRLSLHLPRRSKSTDTDFTRGIGGRVEEDHEGEGEVASKAAIQSQDESTIDLEEEVIDVEEEEGSPDTLAPPPTETTSTSTPTSTPSESTPPTLPPTSTSTKKPKSKRWKGVLKDIPLPHHLPTAHLKGFSLSIPGTPLRYPVSTSGASTPGTGTRASSVAGSPDEKGKDDDYFGTKWIEEQKERDRKERRERERREKEKRRKRKRAEVYITRHVAAILQRQEFILKLARAMMMFGGPSHRLVAQIQSTARVLELEMSCMYLPDVMWISFEDSATGTSNVKFIRQGSALDVGKLGEAHGLYWDVIHDTMSVSSASTALDTLMRKKPTYSFPQLIFLGGMCSTSICSVSFNGSFVDSLVSFPLGALLVAIQLLSVRNELYGNVFEITVATLLSFVSAALASTKRICYEAVASSSVVLILPGFIVLNGSLELSSRSLVAGSVRLCYALVYSLFLGFGLAIGAELYQTMLSKPLLGGRDYMCSASHDPEGGWWQRTPSLWWAFLSVPCYSLFLSLRFGAVVGRRELFLLVVISCIGWVTNHFVGTKFPNQSDISAAVGAFAVGLVSNLYGRFFAGNAFVVMITGILFQLPSGLGNGGLFNFVVDQTTGSSSSYQSGFNTALQLISTSIGLTVGLGISLVLVHPVQSRRRAAGMFSL</sequence>
<comment type="caution">
    <text evidence="10">The sequence shown here is derived from an EMBL/GenBank/DDBJ whole genome shotgun (WGS) entry which is preliminary data.</text>
</comment>
<feature type="transmembrane region" description="Helical" evidence="7">
    <location>
        <begin position="735"/>
        <end position="753"/>
    </location>
</feature>
<evidence type="ECO:0000256" key="1">
    <source>
        <dbReference type="ARBA" id="ARBA00004141"/>
    </source>
</evidence>
<feature type="region of interest" description="Disordered" evidence="6">
    <location>
        <begin position="169"/>
        <end position="256"/>
    </location>
</feature>
<evidence type="ECO:0000313" key="11">
    <source>
        <dbReference type="Proteomes" id="UP000823399"/>
    </source>
</evidence>
<dbReference type="PANTHER" id="PTHR31082:SF4">
    <property type="entry name" value="PHEROMONE-REGULATED MEMBRANE PROTEIN 10"/>
    <property type="match status" value="1"/>
</dbReference>
<dbReference type="EMBL" id="JABBWM010000036">
    <property type="protein sequence ID" value="KAG2106212.1"/>
    <property type="molecule type" value="Genomic_DNA"/>
</dbReference>
<evidence type="ECO:0000313" key="10">
    <source>
        <dbReference type="EMBL" id="KAG2106212.1"/>
    </source>
</evidence>
<evidence type="ECO:0000259" key="8">
    <source>
        <dbReference type="Pfam" id="PF06738"/>
    </source>
</evidence>
<feature type="compositionally biased region" description="Basic and acidic residues" evidence="6">
    <location>
        <begin position="566"/>
        <end position="599"/>
    </location>
</feature>
<dbReference type="GO" id="GO:0016020">
    <property type="term" value="C:membrane"/>
    <property type="evidence" value="ECO:0007669"/>
    <property type="project" value="UniProtKB-SubCell"/>
</dbReference>
<feature type="compositionally biased region" description="Pro residues" evidence="6">
    <location>
        <begin position="223"/>
        <end position="234"/>
    </location>
</feature>
<feature type="compositionally biased region" description="Basic and acidic residues" evidence="6">
    <location>
        <begin position="32"/>
        <end position="46"/>
    </location>
</feature>
<accession>A0A9P7JSV5</accession>
<feature type="compositionally biased region" description="Basic residues" evidence="6">
    <location>
        <begin position="298"/>
        <end position="307"/>
    </location>
</feature>
<dbReference type="InterPro" id="IPR010619">
    <property type="entry name" value="ThrE-like_N"/>
</dbReference>
<feature type="transmembrane region" description="Helical" evidence="7">
    <location>
        <begin position="1018"/>
        <end position="1040"/>
    </location>
</feature>
<feature type="transmembrane region" description="Helical" evidence="7">
    <location>
        <begin position="783"/>
        <end position="801"/>
    </location>
</feature>
<feature type="region of interest" description="Disordered" evidence="6">
    <location>
        <begin position="1"/>
        <end position="108"/>
    </location>
</feature>
<keyword evidence="2 7" id="KW-0812">Transmembrane</keyword>
<evidence type="ECO:0000256" key="6">
    <source>
        <dbReference type="SAM" id="MobiDB-lite"/>
    </source>
</evidence>
<feature type="transmembrane region" description="Helical" evidence="7">
    <location>
        <begin position="898"/>
        <end position="918"/>
    </location>
</feature>
<feature type="region of interest" description="Disordered" evidence="6">
    <location>
        <begin position="544"/>
        <end position="607"/>
    </location>
</feature>
<feature type="compositionally biased region" description="Basic and acidic residues" evidence="6">
    <location>
        <begin position="186"/>
        <end position="206"/>
    </location>
</feature>
<evidence type="ECO:0000256" key="2">
    <source>
        <dbReference type="ARBA" id="ARBA00022692"/>
    </source>
</evidence>
<feature type="compositionally biased region" description="Low complexity" evidence="6">
    <location>
        <begin position="86"/>
        <end position="104"/>
    </location>
</feature>
<evidence type="ECO:0000259" key="9">
    <source>
        <dbReference type="Pfam" id="PF12821"/>
    </source>
</evidence>
<dbReference type="Pfam" id="PF06738">
    <property type="entry name" value="ThrE"/>
    <property type="match status" value="1"/>
</dbReference>
<feature type="compositionally biased region" description="Basic and acidic residues" evidence="6">
    <location>
        <begin position="386"/>
        <end position="398"/>
    </location>
</feature>
<proteinExistence type="inferred from homology"/>
<dbReference type="Pfam" id="PF12821">
    <property type="entry name" value="ThrE_2"/>
    <property type="match status" value="1"/>
</dbReference>
<comment type="subcellular location">
    <subcellularLocation>
        <location evidence="1">Membrane</location>
        <topology evidence="1">Multi-pass membrane protein</topology>
    </subcellularLocation>
</comment>
<dbReference type="InterPro" id="IPR024528">
    <property type="entry name" value="ThrE_2"/>
</dbReference>
<feature type="compositionally biased region" description="Acidic residues" evidence="6">
    <location>
        <begin position="450"/>
        <end position="467"/>
    </location>
</feature>
<gene>
    <name evidence="10" type="ORF">F5147DRAFT_804907</name>
</gene>
<dbReference type="InterPro" id="IPR051361">
    <property type="entry name" value="ThrE/Ser_Exporter"/>
</dbReference>
<evidence type="ECO:0008006" key="12">
    <source>
        <dbReference type="Google" id="ProtNLM"/>
    </source>
</evidence>
<dbReference type="AlphaFoldDB" id="A0A9P7JSV5"/>
<evidence type="ECO:0000256" key="4">
    <source>
        <dbReference type="ARBA" id="ARBA00023136"/>
    </source>
</evidence>
<organism evidence="10 11">
    <name type="scientific">Suillus discolor</name>
    <dbReference type="NCBI Taxonomy" id="1912936"/>
    <lineage>
        <taxon>Eukaryota</taxon>
        <taxon>Fungi</taxon>
        <taxon>Dikarya</taxon>
        <taxon>Basidiomycota</taxon>
        <taxon>Agaricomycotina</taxon>
        <taxon>Agaricomycetes</taxon>
        <taxon>Agaricomycetidae</taxon>
        <taxon>Boletales</taxon>
        <taxon>Suillineae</taxon>
        <taxon>Suillaceae</taxon>
        <taxon>Suillus</taxon>
    </lineage>
</organism>
<keyword evidence="4 7" id="KW-0472">Membrane</keyword>
<name>A0A9P7JSV5_9AGAM</name>
<feature type="compositionally biased region" description="Basic and acidic residues" evidence="6">
    <location>
        <begin position="271"/>
        <end position="281"/>
    </location>
</feature>
<dbReference type="RefSeq" id="XP_041291522.1">
    <property type="nucleotide sequence ID" value="XM_041443341.1"/>
</dbReference>
<feature type="transmembrane region" description="Helical" evidence="7">
    <location>
        <begin position="925"/>
        <end position="946"/>
    </location>
</feature>
<protein>
    <recommendedName>
        <fullName evidence="12">Pheromone-regulated membrane protein 10</fullName>
    </recommendedName>
</protein>
<feature type="region of interest" description="Disordered" evidence="6">
    <location>
        <begin position="271"/>
        <end position="309"/>
    </location>
</feature>
<feature type="transmembrane region" description="Helical" evidence="7">
    <location>
        <begin position="844"/>
        <end position="865"/>
    </location>
</feature>
<evidence type="ECO:0000256" key="7">
    <source>
        <dbReference type="SAM" id="Phobius"/>
    </source>
</evidence>
<evidence type="ECO:0000256" key="5">
    <source>
        <dbReference type="ARBA" id="ARBA00034125"/>
    </source>
</evidence>
<evidence type="ECO:0000256" key="3">
    <source>
        <dbReference type="ARBA" id="ARBA00022989"/>
    </source>
</evidence>
<keyword evidence="11" id="KW-1185">Reference proteome</keyword>
<keyword evidence="3 7" id="KW-1133">Transmembrane helix</keyword>
<feature type="region of interest" description="Disordered" evidence="6">
    <location>
        <begin position="386"/>
        <end position="510"/>
    </location>
</feature>
<feature type="domain" description="Threonine/Serine exporter ThrE" evidence="9">
    <location>
        <begin position="916"/>
        <end position="1036"/>
    </location>
</feature>
<feature type="compositionally biased region" description="Low complexity" evidence="6">
    <location>
        <begin position="546"/>
        <end position="561"/>
    </location>
</feature>
<dbReference type="GeneID" id="64705600"/>